<evidence type="ECO:0000313" key="3">
    <source>
        <dbReference type="Proteomes" id="UP000029641"/>
    </source>
</evidence>
<reference evidence="3 4" key="1">
    <citation type="journal article" date="2014" name="Genome Announc.">
        <title>Draft Genome Sequence of Marine Flavobacterium Jejuia pallidilutea Strain 11shimoA1 and Pigmentation Mutants.</title>
        <authorList>
            <person name="Takatani N."/>
            <person name="Nakanishi M."/>
            <person name="Meirelles P."/>
            <person name="Mino S."/>
            <person name="Suda W."/>
            <person name="Oshima K."/>
            <person name="Hattori M."/>
            <person name="Ohkuma M."/>
            <person name="Hosokawa M."/>
            <person name="Miyashita K."/>
            <person name="Thompson F.L."/>
            <person name="Niwa A."/>
            <person name="Sawabe T."/>
            <person name="Sawabe T."/>
        </authorList>
    </citation>
    <scope>NUCLEOTIDE SEQUENCE [LARGE SCALE GENOMIC DNA]</scope>
    <source>
        <strain evidence="1 3">JCM 19301</strain>
        <strain evidence="2">JCM 19302</strain>
        <strain evidence="4">JCM19302</strain>
    </source>
</reference>
<accession>A0A090W021</accession>
<protein>
    <submittedName>
        <fullName evidence="2">Molybdopterin oxidoreductase subunit predicted</fullName>
    </submittedName>
</protein>
<dbReference type="AlphaFoldDB" id="A0A090W021"/>
<proteinExistence type="predicted"/>
<name>A0A090W021_9FLAO</name>
<evidence type="ECO:0000313" key="1">
    <source>
        <dbReference type="EMBL" id="GAL66264.1"/>
    </source>
</evidence>
<evidence type="ECO:0000313" key="2">
    <source>
        <dbReference type="EMBL" id="GAL69508.1"/>
    </source>
</evidence>
<organism evidence="2 4">
    <name type="scientific">Jejuia pallidilutea</name>
    <dbReference type="NCBI Taxonomy" id="504487"/>
    <lineage>
        <taxon>Bacteria</taxon>
        <taxon>Pseudomonadati</taxon>
        <taxon>Bacteroidota</taxon>
        <taxon>Flavobacteriia</taxon>
        <taxon>Flavobacteriales</taxon>
        <taxon>Flavobacteriaceae</taxon>
        <taxon>Jejuia</taxon>
    </lineage>
</organism>
<dbReference type="EMBL" id="BBNS01000002">
    <property type="protein sequence ID" value="GAL69508.1"/>
    <property type="molecule type" value="Genomic_DNA"/>
</dbReference>
<dbReference type="Proteomes" id="UP000029646">
    <property type="component" value="Unassembled WGS sequence"/>
</dbReference>
<sequence>MKDNAYYEKIHEELSKKYGVDNLTAAQMGGLECGKCHY</sequence>
<comment type="caution">
    <text evidence="2">The sequence shown here is derived from an EMBL/GenBank/DDBJ whole genome shotgun (WGS) entry which is preliminary data.</text>
</comment>
<dbReference type="eggNOG" id="COG2010">
    <property type="taxonomic scope" value="Bacteria"/>
</dbReference>
<dbReference type="EMBL" id="BBNR01000004">
    <property type="protein sequence ID" value="GAL66264.1"/>
    <property type="molecule type" value="Genomic_DNA"/>
</dbReference>
<gene>
    <name evidence="1" type="ORF">JCM19301_2359</name>
    <name evidence="2" type="ORF">JCM19302_3697</name>
</gene>
<dbReference type="Proteomes" id="UP000029641">
    <property type="component" value="Unassembled WGS sequence"/>
</dbReference>
<evidence type="ECO:0000313" key="4">
    <source>
        <dbReference type="Proteomes" id="UP000029646"/>
    </source>
</evidence>